<dbReference type="AlphaFoldDB" id="A0A2N5S1J9"/>
<evidence type="ECO:0000313" key="2">
    <source>
        <dbReference type="EMBL" id="PLW07127.1"/>
    </source>
</evidence>
<sequence length="150" mass="15694">MAPFARSGFGLLSGCLSSTKDTSHADDDSDEDGDPDEDGDSNGTDAPNPEHKGLDPQNNAPGEISWHPSSGARTAVFDRWSDGHCPTKARANWSDRFVRPVPAGPVRPVPGTDRTGLSDPAAGASVGQCLSNHRSNTAVRAPLELPYSTG</sequence>
<protein>
    <submittedName>
        <fullName evidence="2">Uncharacterized protein</fullName>
    </submittedName>
</protein>
<feature type="compositionally biased region" description="Acidic residues" evidence="1">
    <location>
        <begin position="27"/>
        <end position="40"/>
    </location>
</feature>
<feature type="compositionally biased region" description="Low complexity" evidence="1">
    <location>
        <begin position="7"/>
        <end position="18"/>
    </location>
</feature>
<comment type="caution">
    <text evidence="2">The sequence shown here is derived from an EMBL/GenBank/DDBJ whole genome shotgun (WGS) entry which is preliminary data.</text>
</comment>
<proteinExistence type="predicted"/>
<evidence type="ECO:0000256" key="1">
    <source>
        <dbReference type="SAM" id="MobiDB-lite"/>
    </source>
</evidence>
<gene>
    <name evidence="2" type="ORF">PCANC_28250</name>
</gene>
<dbReference type="EMBL" id="PGCJ01001253">
    <property type="protein sequence ID" value="PLW07127.1"/>
    <property type="molecule type" value="Genomic_DNA"/>
</dbReference>
<feature type="region of interest" description="Disordered" evidence="1">
    <location>
        <begin position="1"/>
        <end position="71"/>
    </location>
</feature>
<dbReference type="Proteomes" id="UP000235388">
    <property type="component" value="Unassembled WGS sequence"/>
</dbReference>
<accession>A0A2N5S1J9</accession>
<evidence type="ECO:0000313" key="3">
    <source>
        <dbReference type="Proteomes" id="UP000235388"/>
    </source>
</evidence>
<feature type="region of interest" description="Disordered" evidence="1">
    <location>
        <begin position="99"/>
        <end position="129"/>
    </location>
</feature>
<name>A0A2N5S1J9_9BASI</name>
<organism evidence="2 3">
    <name type="scientific">Puccinia coronata f. sp. avenae</name>
    <dbReference type="NCBI Taxonomy" id="200324"/>
    <lineage>
        <taxon>Eukaryota</taxon>
        <taxon>Fungi</taxon>
        <taxon>Dikarya</taxon>
        <taxon>Basidiomycota</taxon>
        <taxon>Pucciniomycotina</taxon>
        <taxon>Pucciniomycetes</taxon>
        <taxon>Pucciniales</taxon>
        <taxon>Pucciniaceae</taxon>
        <taxon>Puccinia</taxon>
    </lineage>
</organism>
<keyword evidence="3" id="KW-1185">Reference proteome</keyword>
<reference evidence="2 3" key="1">
    <citation type="submission" date="2017-11" db="EMBL/GenBank/DDBJ databases">
        <title>De novo assembly and phasing of dikaryotic genomes from two isolates of Puccinia coronata f. sp. avenae, the causal agent of oat crown rust.</title>
        <authorList>
            <person name="Miller M.E."/>
            <person name="Zhang Y."/>
            <person name="Omidvar V."/>
            <person name="Sperschneider J."/>
            <person name="Schwessinger B."/>
            <person name="Raley C."/>
            <person name="Palmer J.M."/>
            <person name="Garnica D."/>
            <person name="Upadhyaya N."/>
            <person name="Rathjen J."/>
            <person name="Taylor J.M."/>
            <person name="Park R.F."/>
            <person name="Dodds P.N."/>
            <person name="Hirsch C.D."/>
            <person name="Kianian S.F."/>
            <person name="Figueroa M."/>
        </authorList>
    </citation>
    <scope>NUCLEOTIDE SEQUENCE [LARGE SCALE GENOMIC DNA]</scope>
    <source>
        <strain evidence="2">12NC29</strain>
    </source>
</reference>